<name>X1AFJ9_9ZZZZ</name>
<sequence>MSTIEKITLYPLLIPYKQTAAHAGSEVTDLDTVV</sequence>
<accession>X1AFJ9</accession>
<evidence type="ECO:0000313" key="1">
    <source>
        <dbReference type="EMBL" id="GAG71468.1"/>
    </source>
</evidence>
<reference evidence="1" key="1">
    <citation type="journal article" date="2014" name="Front. Microbiol.">
        <title>High frequency of phylogenetically diverse reductive dehalogenase-homologous genes in deep subseafloor sedimentary metagenomes.</title>
        <authorList>
            <person name="Kawai M."/>
            <person name="Futagami T."/>
            <person name="Toyoda A."/>
            <person name="Takaki Y."/>
            <person name="Nishi S."/>
            <person name="Hori S."/>
            <person name="Arai W."/>
            <person name="Tsubouchi T."/>
            <person name="Morono Y."/>
            <person name="Uchiyama I."/>
            <person name="Ito T."/>
            <person name="Fujiyama A."/>
            <person name="Inagaki F."/>
            <person name="Takami H."/>
        </authorList>
    </citation>
    <scope>NUCLEOTIDE SEQUENCE</scope>
    <source>
        <strain evidence="1">Expedition CK06-06</strain>
    </source>
</reference>
<dbReference type="EMBL" id="BART01004492">
    <property type="protein sequence ID" value="GAG71468.1"/>
    <property type="molecule type" value="Genomic_DNA"/>
</dbReference>
<organism evidence="1">
    <name type="scientific">marine sediment metagenome</name>
    <dbReference type="NCBI Taxonomy" id="412755"/>
    <lineage>
        <taxon>unclassified sequences</taxon>
        <taxon>metagenomes</taxon>
        <taxon>ecological metagenomes</taxon>
    </lineage>
</organism>
<gene>
    <name evidence="1" type="ORF">S01H4_11232</name>
</gene>
<proteinExistence type="predicted"/>
<comment type="caution">
    <text evidence="1">The sequence shown here is derived from an EMBL/GenBank/DDBJ whole genome shotgun (WGS) entry which is preliminary data.</text>
</comment>
<feature type="non-terminal residue" evidence="1">
    <location>
        <position position="34"/>
    </location>
</feature>
<protein>
    <submittedName>
        <fullName evidence="1">Uncharacterized protein</fullName>
    </submittedName>
</protein>
<dbReference type="AlphaFoldDB" id="X1AFJ9"/>